<dbReference type="PATRIC" id="fig|688269.3.peg.450"/>
<dbReference type="AlphaFoldDB" id="F7YW46"/>
<keyword evidence="4" id="KW-0548">Nucleotidyltransferase</keyword>
<dbReference type="InterPro" id="IPR008284">
    <property type="entry name" value="MoCF_biosynth_CS"/>
</dbReference>
<evidence type="ECO:0000256" key="2">
    <source>
        <dbReference type="ARBA" id="ARBA00023150"/>
    </source>
</evidence>
<protein>
    <submittedName>
        <fullName evidence="4">Molybdopterin adenylyltransferase</fullName>
    </submittedName>
</protein>
<keyword evidence="2" id="KW-0501">Molybdenum cofactor biosynthesis</keyword>
<evidence type="ECO:0000259" key="3">
    <source>
        <dbReference type="SMART" id="SM00852"/>
    </source>
</evidence>
<organism evidence="4 5">
    <name type="scientific">Pseudothermotoga thermarum DSM 5069</name>
    <dbReference type="NCBI Taxonomy" id="688269"/>
    <lineage>
        <taxon>Bacteria</taxon>
        <taxon>Thermotogati</taxon>
        <taxon>Thermotogota</taxon>
        <taxon>Thermotogae</taxon>
        <taxon>Thermotogales</taxon>
        <taxon>Thermotogaceae</taxon>
        <taxon>Pseudothermotoga</taxon>
    </lineage>
</organism>
<dbReference type="InterPro" id="IPR051920">
    <property type="entry name" value="MPT_Adenylyltrnsfr/MoaC-Rel"/>
</dbReference>
<dbReference type="GO" id="GO:0006777">
    <property type="term" value="P:Mo-molybdopterin cofactor biosynthetic process"/>
    <property type="evidence" value="ECO:0007669"/>
    <property type="project" value="UniProtKB-KW"/>
</dbReference>
<dbReference type="Proteomes" id="UP000006804">
    <property type="component" value="Chromosome"/>
</dbReference>
<dbReference type="SMART" id="SM00852">
    <property type="entry name" value="MoCF_biosynth"/>
    <property type="match status" value="1"/>
</dbReference>
<sequence>MIRAAVLTLSDKASKGERIDQSGGKVEELLKTIGASVSYYKILPDEEELIVKELIILCEEGYDLIVTTGGTGISPRDVTPDATLKVIEKRLYGFEIAMMLEALKATPYAMLSRAVVGTRGKTLIINLPGSPNAVEENLKVVLHVIPHAVEKLKGSTEDCDKLVKKT</sequence>
<evidence type="ECO:0000256" key="1">
    <source>
        <dbReference type="ARBA" id="ARBA00005046"/>
    </source>
</evidence>
<dbReference type="PANTHER" id="PTHR43764">
    <property type="entry name" value="MOLYBDENUM COFACTOR BIOSYNTHESIS"/>
    <property type="match status" value="1"/>
</dbReference>
<evidence type="ECO:0000313" key="5">
    <source>
        <dbReference type="Proteomes" id="UP000006804"/>
    </source>
</evidence>
<dbReference type="CDD" id="cd00886">
    <property type="entry name" value="MogA_MoaB"/>
    <property type="match status" value="1"/>
</dbReference>
<dbReference type="UniPathway" id="UPA00344"/>
<dbReference type="KEGG" id="tta:Theth_0440"/>
<gene>
    <name evidence="4" type="ORF">Theth_0440</name>
</gene>
<evidence type="ECO:0000313" key="4">
    <source>
        <dbReference type="EMBL" id="AEH50535.1"/>
    </source>
</evidence>
<comment type="pathway">
    <text evidence="1">Cofactor biosynthesis; molybdopterin biosynthesis.</text>
</comment>
<dbReference type="Pfam" id="PF00994">
    <property type="entry name" value="MoCF_biosynth"/>
    <property type="match status" value="1"/>
</dbReference>
<reference evidence="4 5" key="1">
    <citation type="submission" date="2010-11" db="EMBL/GenBank/DDBJ databases">
        <title>The complete genome of Thermotoga thermarum DSM 5069.</title>
        <authorList>
            <consortium name="US DOE Joint Genome Institute (JGI-PGF)"/>
            <person name="Lucas S."/>
            <person name="Copeland A."/>
            <person name="Lapidus A."/>
            <person name="Bruce D."/>
            <person name="Goodwin L."/>
            <person name="Pitluck S."/>
            <person name="Kyrpides N."/>
            <person name="Mavromatis K."/>
            <person name="Ivanova N."/>
            <person name="Zeytun A."/>
            <person name="Brettin T."/>
            <person name="Detter J.C."/>
            <person name="Tapia R."/>
            <person name="Han C."/>
            <person name="Land M."/>
            <person name="Hauser L."/>
            <person name="Markowitz V."/>
            <person name="Cheng J.-F."/>
            <person name="Hugenholtz P."/>
            <person name="Woyke T."/>
            <person name="Wu D."/>
            <person name="Spring S."/>
            <person name="Schroeder M."/>
            <person name="Brambilla E."/>
            <person name="Klenk H.-P."/>
            <person name="Eisen J.A."/>
        </authorList>
    </citation>
    <scope>NUCLEOTIDE SEQUENCE [LARGE SCALE GENOMIC DNA]</scope>
    <source>
        <strain evidence="4 5">DSM 5069</strain>
    </source>
</reference>
<dbReference type="PANTHER" id="PTHR43764:SF1">
    <property type="entry name" value="MOLYBDOPTERIN MOLYBDOTRANSFERASE"/>
    <property type="match status" value="1"/>
</dbReference>
<keyword evidence="4" id="KW-0808">Transferase</keyword>
<accession>F7YW46</accession>
<name>F7YW46_9THEM</name>
<dbReference type="InterPro" id="IPR001453">
    <property type="entry name" value="MoaB/Mog_dom"/>
</dbReference>
<dbReference type="RefSeq" id="WP_013931758.1">
    <property type="nucleotide sequence ID" value="NC_015707.1"/>
</dbReference>
<dbReference type="Gene3D" id="3.40.980.10">
    <property type="entry name" value="MoaB/Mog-like domain"/>
    <property type="match status" value="1"/>
</dbReference>
<dbReference type="InterPro" id="IPR036425">
    <property type="entry name" value="MoaB/Mog-like_dom_sf"/>
</dbReference>
<dbReference type="EMBL" id="CP002351">
    <property type="protein sequence ID" value="AEH50535.1"/>
    <property type="molecule type" value="Genomic_DNA"/>
</dbReference>
<keyword evidence="5" id="KW-1185">Reference proteome</keyword>
<dbReference type="NCBIfam" id="TIGR00177">
    <property type="entry name" value="molyb_syn"/>
    <property type="match status" value="1"/>
</dbReference>
<dbReference type="HOGENOM" id="CLU_077358_1_1_0"/>
<dbReference type="eggNOG" id="COG0521">
    <property type="taxonomic scope" value="Bacteria"/>
</dbReference>
<dbReference type="GO" id="GO:0016779">
    <property type="term" value="F:nucleotidyltransferase activity"/>
    <property type="evidence" value="ECO:0007669"/>
    <property type="project" value="UniProtKB-KW"/>
</dbReference>
<dbReference type="PROSITE" id="PS01078">
    <property type="entry name" value="MOCF_BIOSYNTHESIS_1"/>
    <property type="match status" value="1"/>
</dbReference>
<proteinExistence type="predicted"/>
<feature type="domain" description="MoaB/Mog" evidence="3">
    <location>
        <begin position="5"/>
        <end position="148"/>
    </location>
</feature>
<dbReference type="STRING" id="688269.Theth_0440"/>
<dbReference type="SUPFAM" id="SSF53218">
    <property type="entry name" value="Molybdenum cofactor biosynthesis proteins"/>
    <property type="match status" value="1"/>
</dbReference>